<accession>A0ACB8RI33</accession>
<evidence type="ECO:0000313" key="1">
    <source>
        <dbReference type="EMBL" id="KAI0043178.1"/>
    </source>
</evidence>
<reference evidence="1" key="1">
    <citation type="submission" date="2021-02" db="EMBL/GenBank/DDBJ databases">
        <authorList>
            <consortium name="DOE Joint Genome Institute"/>
            <person name="Ahrendt S."/>
            <person name="Looney B.P."/>
            <person name="Miyauchi S."/>
            <person name="Morin E."/>
            <person name="Drula E."/>
            <person name="Courty P.E."/>
            <person name="Chicoki N."/>
            <person name="Fauchery L."/>
            <person name="Kohler A."/>
            <person name="Kuo A."/>
            <person name="Labutti K."/>
            <person name="Pangilinan J."/>
            <person name="Lipzen A."/>
            <person name="Riley R."/>
            <person name="Andreopoulos W."/>
            <person name="He G."/>
            <person name="Johnson J."/>
            <person name="Barry K.W."/>
            <person name="Grigoriev I.V."/>
            <person name="Nagy L."/>
            <person name="Hibbett D."/>
            <person name="Henrissat B."/>
            <person name="Matheny P.B."/>
            <person name="Labbe J."/>
            <person name="Martin F."/>
        </authorList>
    </citation>
    <scope>NUCLEOTIDE SEQUENCE</scope>
    <source>
        <strain evidence="1">FP105234-sp</strain>
    </source>
</reference>
<dbReference type="Proteomes" id="UP000814033">
    <property type="component" value="Unassembled WGS sequence"/>
</dbReference>
<dbReference type="EMBL" id="MU276030">
    <property type="protein sequence ID" value="KAI0043178.1"/>
    <property type="molecule type" value="Genomic_DNA"/>
</dbReference>
<organism evidence="1 2">
    <name type="scientific">Auriscalpium vulgare</name>
    <dbReference type="NCBI Taxonomy" id="40419"/>
    <lineage>
        <taxon>Eukaryota</taxon>
        <taxon>Fungi</taxon>
        <taxon>Dikarya</taxon>
        <taxon>Basidiomycota</taxon>
        <taxon>Agaricomycotina</taxon>
        <taxon>Agaricomycetes</taxon>
        <taxon>Russulales</taxon>
        <taxon>Auriscalpiaceae</taxon>
        <taxon>Auriscalpium</taxon>
    </lineage>
</organism>
<name>A0ACB8RI33_9AGAM</name>
<protein>
    <submittedName>
        <fullName evidence="1">Uncharacterized protein</fullName>
    </submittedName>
</protein>
<gene>
    <name evidence="1" type="ORF">FA95DRAFT_1499037</name>
</gene>
<sequence>MRLATLFTLFFPSFGVVLAGAAPADYTQGVITAPVNGTAIAPGQAFAFAYNIHGDYCISSYEFHVWLVTDSPAPLSLSSISGYYFGTFEAENYPAVPYPAHPAPAQLVMPDFSKPEGGFGGGKAASNARFQLVVVEEWDTCAGSLGRNITIAAVHVVYNATV</sequence>
<evidence type="ECO:0000313" key="2">
    <source>
        <dbReference type="Proteomes" id="UP000814033"/>
    </source>
</evidence>
<keyword evidence="2" id="KW-1185">Reference proteome</keyword>
<proteinExistence type="predicted"/>
<comment type="caution">
    <text evidence="1">The sequence shown here is derived from an EMBL/GenBank/DDBJ whole genome shotgun (WGS) entry which is preliminary data.</text>
</comment>
<reference evidence="1" key="2">
    <citation type="journal article" date="2022" name="New Phytol.">
        <title>Evolutionary transition to the ectomycorrhizal habit in the genomes of a hyperdiverse lineage of mushroom-forming fungi.</title>
        <authorList>
            <person name="Looney B."/>
            <person name="Miyauchi S."/>
            <person name="Morin E."/>
            <person name="Drula E."/>
            <person name="Courty P.E."/>
            <person name="Kohler A."/>
            <person name="Kuo A."/>
            <person name="LaButti K."/>
            <person name="Pangilinan J."/>
            <person name="Lipzen A."/>
            <person name="Riley R."/>
            <person name="Andreopoulos W."/>
            <person name="He G."/>
            <person name="Johnson J."/>
            <person name="Nolan M."/>
            <person name="Tritt A."/>
            <person name="Barry K.W."/>
            <person name="Grigoriev I.V."/>
            <person name="Nagy L.G."/>
            <person name="Hibbett D."/>
            <person name="Henrissat B."/>
            <person name="Matheny P.B."/>
            <person name="Labbe J."/>
            <person name="Martin F.M."/>
        </authorList>
    </citation>
    <scope>NUCLEOTIDE SEQUENCE</scope>
    <source>
        <strain evidence="1">FP105234-sp</strain>
    </source>
</reference>